<evidence type="ECO:0000256" key="4">
    <source>
        <dbReference type="ARBA" id="ARBA00022692"/>
    </source>
</evidence>
<dbReference type="GO" id="GO:0005886">
    <property type="term" value="C:plasma membrane"/>
    <property type="evidence" value="ECO:0007669"/>
    <property type="project" value="UniProtKB-SubCell"/>
</dbReference>
<keyword evidence="10" id="KW-1185">Reference proteome</keyword>
<organism evidence="9 10">
    <name type="scientific">Corynebacterium appendicis CIP 107643</name>
    <dbReference type="NCBI Taxonomy" id="1161099"/>
    <lineage>
        <taxon>Bacteria</taxon>
        <taxon>Bacillati</taxon>
        <taxon>Actinomycetota</taxon>
        <taxon>Actinomycetes</taxon>
        <taxon>Mycobacteriales</taxon>
        <taxon>Corynebacteriaceae</taxon>
        <taxon>Corynebacterium</taxon>
    </lineage>
</organism>
<feature type="domain" description="ABC3 transporter permease C-terminal" evidence="8">
    <location>
        <begin position="205"/>
        <end position="313"/>
    </location>
</feature>
<sequence>MNAKGRFGLIAGVVALVTFLVVMLTGLTAGLGKQNTSALEALDPAAVTFDDAGNQSYTTSRIAEADDGTTPLGTGQTLMTRDDGTEESVAVLGLPSGTELPTGQVLEDHAIASESLELADGESITVGGAPVTVSEQAEDLYFAHSPVLWVPTETWQAAMHTEAVGTVELSDNEDTAPEGSVSLKDSFEALPAYSSEQGSLKMIQGFLYLISALVTVAFLSVWTAQRTRDLSILKAIGASNRYLLKDSIGQAALILAIGALIGTAAAAGLGLAAAQVAPFVLSPASVILPALAIWILGMGGAALATRSISRVDPQLALGGAA</sequence>
<evidence type="ECO:0000259" key="8">
    <source>
        <dbReference type="Pfam" id="PF02687"/>
    </source>
</evidence>
<evidence type="ECO:0000313" key="9">
    <source>
        <dbReference type="EMBL" id="SIS39475.1"/>
    </source>
</evidence>
<name>A0A1N7IQV5_9CORY</name>
<comment type="subcellular location">
    <subcellularLocation>
        <location evidence="1">Cell membrane</location>
        <topology evidence="1">Multi-pass membrane protein</topology>
    </subcellularLocation>
</comment>
<gene>
    <name evidence="9" type="ORF">SAMN05444817_101340</name>
</gene>
<evidence type="ECO:0000313" key="10">
    <source>
        <dbReference type="Proteomes" id="UP000186292"/>
    </source>
</evidence>
<feature type="transmembrane region" description="Helical" evidence="7">
    <location>
        <begin position="7"/>
        <end position="31"/>
    </location>
</feature>
<keyword evidence="6 7" id="KW-0472">Membrane</keyword>
<keyword evidence="5 7" id="KW-1133">Transmembrane helix</keyword>
<reference evidence="10" key="1">
    <citation type="submission" date="2017-01" db="EMBL/GenBank/DDBJ databases">
        <authorList>
            <person name="Varghese N."/>
            <person name="Submissions S."/>
        </authorList>
    </citation>
    <scope>NUCLEOTIDE SEQUENCE [LARGE SCALE GENOMIC DNA]</scope>
    <source>
        <strain evidence="10">DSM 44531</strain>
    </source>
</reference>
<keyword evidence="3" id="KW-1003">Cell membrane</keyword>
<dbReference type="PANTHER" id="PTHR43738:SF1">
    <property type="entry name" value="HEMIN TRANSPORT SYSTEM PERMEASE PROTEIN HRTB-RELATED"/>
    <property type="match status" value="1"/>
</dbReference>
<dbReference type="STRING" id="1161099.SAMN05444817_101340"/>
<dbReference type="AlphaFoldDB" id="A0A1N7IQV5"/>
<accession>A0A1N7IQV5</accession>
<dbReference type="InterPro" id="IPR051125">
    <property type="entry name" value="ABC-4/HrtB_transporter"/>
</dbReference>
<feature type="transmembrane region" description="Helical" evidence="7">
    <location>
        <begin position="251"/>
        <end position="274"/>
    </location>
</feature>
<keyword evidence="2" id="KW-0813">Transport</keyword>
<dbReference type="Pfam" id="PF02687">
    <property type="entry name" value="FtsX"/>
    <property type="match status" value="1"/>
</dbReference>
<dbReference type="Proteomes" id="UP000186292">
    <property type="component" value="Unassembled WGS sequence"/>
</dbReference>
<evidence type="ECO:0000256" key="1">
    <source>
        <dbReference type="ARBA" id="ARBA00004651"/>
    </source>
</evidence>
<evidence type="ECO:0000256" key="7">
    <source>
        <dbReference type="SAM" id="Phobius"/>
    </source>
</evidence>
<dbReference type="InterPro" id="IPR003838">
    <property type="entry name" value="ABC3_permease_C"/>
</dbReference>
<protein>
    <submittedName>
        <fullName evidence="9">Putative ABC transport system permease protein</fullName>
    </submittedName>
</protein>
<proteinExistence type="predicted"/>
<dbReference type="PANTHER" id="PTHR43738">
    <property type="entry name" value="ABC TRANSPORTER, MEMBRANE PROTEIN"/>
    <property type="match status" value="1"/>
</dbReference>
<evidence type="ECO:0000256" key="2">
    <source>
        <dbReference type="ARBA" id="ARBA00022448"/>
    </source>
</evidence>
<feature type="transmembrane region" description="Helical" evidence="7">
    <location>
        <begin position="286"/>
        <end position="305"/>
    </location>
</feature>
<feature type="transmembrane region" description="Helical" evidence="7">
    <location>
        <begin position="205"/>
        <end position="224"/>
    </location>
</feature>
<evidence type="ECO:0000256" key="5">
    <source>
        <dbReference type="ARBA" id="ARBA00022989"/>
    </source>
</evidence>
<evidence type="ECO:0000256" key="3">
    <source>
        <dbReference type="ARBA" id="ARBA00022475"/>
    </source>
</evidence>
<dbReference type="EMBL" id="FTOF01000001">
    <property type="protein sequence ID" value="SIS39475.1"/>
    <property type="molecule type" value="Genomic_DNA"/>
</dbReference>
<keyword evidence="4 7" id="KW-0812">Transmembrane</keyword>
<evidence type="ECO:0000256" key="6">
    <source>
        <dbReference type="ARBA" id="ARBA00023136"/>
    </source>
</evidence>